<name>A3IUM4_9CHRO</name>
<dbReference type="GO" id="GO:0015416">
    <property type="term" value="F:ABC-type phosphonate transporter activity"/>
    <property type="evidence" value="ECO:0007669"/>
    <property type="project" value="InterPro"/>
</dbReference>
<dbReference type="InterPro" id="IPR035906">
    <property type="entry name" value="MetI-like_sf"/>
</dbReference>
<dbReference type="SUPFAM" id="SSF161098">
    <property type="entry name" value="MetI-like"/>
    <property type="match status" value="1"/>
</dbReference>
<comment type="caution">
    <text evidence="9">The sequence shown here is derived from an EMBL/GenBank/DDBJ whole genome shotgun (WGS) entry which is preliminary data.</text>
</comment>
<keyword evidence="6 7" id="KW-0472">Membrane</keyword>
<organism evidence="9 10">
    <name type="scientific">Crocosphaera chwakensis CCY0110</name>
    <dbReference type="NCBI Taxonomy" id="391612"/>
    <lineage>
        <taxon>Bacteria</taxon>
        <taxon>Bacillati</taxon>
        <taxon>Cyanobacteriota</taxon>
        <taxon>Cyanophyceae</taxon>
        <taxon>Oscillatoriophycideae</taxon>
        <taxon>Chroococcales</taxon>
        <taxon>Aphanothecaceae</taxon>
        <taxon>Crocosphaera</taxon>
        <taxon>Crocosphaera chwakensis</taxon>
    </lineage>
</organism>
<proteinExistence type="inferred from homology"/>
<feature type="transmembrane region" description="Helical" evidence="7">
    <location>
        <begin position="231"/>
        <end position="252"/>
    </location>
</feature>
<dbReference type="Pfam" id="PF00528">
    <property type="entry name" value="BPD_transp_1"/>
    <property type="match status" value="1"/>
</dbReference>
<feature type="transmembrane region" description="Helical" evidence="7">
    <location>
        <begin position="173"/>
        <end position="195"/>
    </location>
</feature>
<evidence type="ECO:0000256" key="6">
    <source>
        <dbReference type="ARBA" id="ARBA00023136"/>
    </source>
</evidence>
<evidence type="ECO:0000256" key="5">
    <source>
        <dbReference type="ARBA" id="ARBA00022989"/>
    </source>
</evidence>
<feature type="transmembrane region" description="Helical" evidence="7">
    <location>
        <begin position="12"/>
        <end position="32"/>
    </location>
</feature>
<dbReference type="PANTHER" id="PTHR30043:SF1">
    <property type="entry name" value="ABC TRANSPORT SYSTEM PERMEASE PROTEIN P69"/>
    <property type="match status" value="1"/>
</dbReference>
<evidence type="ECO:0000256" key="3">
    <source>
        <dbReference type="ARBA" id="ARBA00022475"/>
    </source>
</evidence>
<evidence type="ECO:0000256" key="2">
    <source>
        <dbReference type="ARBA" id="ARBA00022448"/>
    </source>
</evidence>
<keyword evidence="10" id="KW-1185">Reference proteome</keyword>
<keyword evidence="5 7" id="KW-1133">Transmembrane helix</keyword>
<dbReference type="OrthoDB" id="8557224at2"/>
<evidence type="ECO:0000256" key="1">
    <source>
        <dbReference type="ARBA" id="ARBA00004651"/>
    </source>
</evidence>
<keyword evidence="3" id="KW-1003">Cell membrane</keyword>
<dbReference type="EMBL" id="AAXW01000036">
    <property type="protein sequence ID" value="EAZ89816.1"/>
    <property type="molecule type" value="Genomic_DNA"/>
</dbReference>
<dbReference type="eggNOG" id="COG3639">
    <property type="taxonomic scope" value="Bacteria"/>
</dbReference>
<protein>
    <submittedName>
        <fullName evidence="9">ABC phosphonate permease</fullName>
    </submittedName>
</protein>
<accession>A3IUM4</accession>
<dbReference type="Proteomes" id="UP000003781">
    <property type="component" value="Unassembled WGS sequence"/>
</dbReference>
<comment type="similarity">
    <text evidence="7">Belongs to the binding-protein-dependent transport system permease family.</text>
</comment>
<dbReference type="NCBIfam" id="TIGR01097">
    <property type="entry name" value="PhnE"/>
    <property type="match status" value="1"/>
</dbReference>
<dbReference type="InterPro" id="IPR005769">
    <property type="entry name" value="PhnE/PtxC"/>
</dbReference>
<dbReference type="Gene3D" id="1.10.3720.10">
    <property type="entry name" value="MetI-like"/>
    <property type="match status" value="1"/>
</dbReference>
<dbReference type="PANTHER" id="PTHR30043">
    <property type="entry name" value="PHOSPHONATES TRANSPORT SYSTEM PERMEASE PROTEIN"/>
    <property type="match status" value="1"/>
</dbReference>
<dbReference type="PROSITE" id="PS50928">
    <property type="entry name" value="ABC_TM1"/>
    <property type="match status" value="1"/>
</dbReference>
<evidence type="ECO:0000256" key="7">
    <source>
        <dbReference type="RuleBase" id="RU363032"/>
    </source>
</evidence>
<feature type="transmembrane region" description="Helical" evidence="7">
    <location>
        <begin position="62"/>
        <end position="87"/>
    </location>
</feature>
<feature type="domain" description="ABC transmembrane type-1" evidence="8">
    <location>
        <begin position="66"/>
        <end position="249"/>
    </location>
</feature>
<keyword evidence="4 7" id="KW-0812">Transmembrane</keyword>
<dbReference type="GO" id="GO:0005886">
    <property type="term" value="C:plasma membrane"/>
    <property type="evidence" value="ECO:0007669"/>
    <property type="project" value="UniProtKB-SubCell"/>
</dbReference>
<sequence>MNSLPPKPFNWPLLIFGIVLILTIICLVYLQLPFGELLRSGENITEYLSRYTRPDFSEFPKYLWLMMITVAIAFWGTILALSLSFFLAPIAAKNLSPHPLSYRIAREILNFFRAMPDLVLALVFVAALGLGPLPGFLALGIHTTGFLGKFLAESMERVDKGVYEGVSATGTNTLQLILYAAWPSILQEAIGYTLYIFDRNVRMATVLGLVGAGGIGVELNTNLRFFNYEKAATLMLIILFTIVAIDYLSTWLRKQVL</sequence>
<evidence type="ECO:0000313" key="9">
    <source>
        <dbReference type="EMBL" id="EAZ89816.1"/>
    </source>
</evidence>
<gene>
    <name evidence="9" type="ORF">CY0110_25316</name>
</gene>
<feature type="transmembrane region" description="Helical" evidence="7">
    <location>
        <begin position="201"/>
        <end position="219"/>
    </location>
</feature>
<evidence type="ECO:0000256" key="4">
    <source>
        <dbReference type="ARBA" id="ARBA00022692"/>
    </source>
</evidence>
<reference evidence="9 10" key="1">
    <citation type="submission" date="2007-03" db="EMBL/GenBank/DDBJ databases">
        <authorList>
            <person name="Stal L."/>
            <person name="Ferriera S."/>
            <person name="Johnson J."/>
            <person name="Kravitz S."/>
            <person name="Beeson K."/>
            <person name="Sutton G."/>
            <person name="Rogers Y.-H."/>
            <person name="Friedman R."/>
            <person name="Frazier M."/>
            <person name="Venter J.C."/>
        </authorList>
    </citation>
    <scope>NUCLEOTIDE SEQUENCE [LARGE SCALE GENOMIC DNA]</scope>
    <source>
        <strain evidence="9 10">CCY0110</strain>
    </source>
</reference>
<dbReference type="InterPro" id="IPR000515">
    <property type="entry name" value="MetI-like"/>
</dbReference>
<evidence type="ECO:0000313" key="10">
    <source>
        <dbReference type="Proteomes" id="UP000003781"/>
    </source>
</evidence>
<keyword evidence="2 7" id="KW-0813">Transport</keyword>
<evidence type="ECO:0000259" key="8">
    <source>
        <dbReference type="PROSITE" id="PS50928"/>
    </source>
</evidence>
<comment type="subcellular location">
    <subcellularLocation>
        <location evidence="1 7">Cell membrane</location>
        <topology evidence="1 7">Multi-pass membrane protein</topology>
    </subcellularLocation>
</comment>
<dbReference type="AlphaFoldDB" id="A3IUM4"/>